<protein>
    <submittedName>
        <fullName evidence="2">Para-aminobenzoate synthetase component 1</fullName>
    </submittedName>
</protein>
<dbReference type="GO" id="GO:0046820">
    <property type="term" value="F:4-amino-4-deoxychorismate synthase activity"/>
    <property type="evidence" value="ECO:0007669"/>
    <property type="project" value="TreeGrafter"/>
</dbReference>
<dbReference type="RefSeq" id="WP_098456836.1">
    <property type="nucleotide sequence ID" value="NZ_PDJH01000001.1"/>
</dbReference>
<keyword evidence="3" id="KW-1185">Reference proteome</keyword>
<gene>
    <name evidence="2" type="ORF">ATL41_0239</name>
</gene>
<dbReference type="PANTHER" id="PTHR11236">
    <property type="entry name" value="AMINOBENZOATE/ANTHRANILATE SYNTHASE"/>
    <property type="match status" value="1"/>
</dbReference>
<sequence length="359" mass="38379">MPGRASFAGTSASGVVDCVDLATEEGRARLDDEGLWFVVLDFEGRGHAWRFAEREGWRAERDDLATGGVARDVLSRAATTWRGPQADTWTSSASADRYRDGVVRIREHVREGDVYQVNLCRVLRAPLPAVDGHEPDAVALAATLAAGNPAPYGGYVHVPAGNGVEPVWVVTASPELFLRRNGATLTSAPIKGTAATADGLLPKDEAENIMITDLVRNDLQQVCRPGTVSVEALLAVEQHPGLVHLVSTVAGQLRDDVRWAQVLDATFPPASVSGAPKSSALRIIDALEDEPRGPYCGAVGWVDADRGTAELAVGIRTFWWRDGVLRFGTGAGITWGSDPDGEWAETELKARRLVALASS</sequence>
<evidence type="ECO:0000313" key="2">
    <source>
        <dbReference type="EMBL" id="PFG35548.1"/>
    </source>
</evidence>
<accession>A0A2A9E9D3</accession>
<dbReference type="OrthoDB" id="3518032at2"/>
<organism evidence="2 3">
    <name type="scientific">Flavimobilis soli</name>
    <dbReference type="NCBI Taxonomy" id="442709"/>
    <lineage>
        <taxon>Bacteria</taxon>
        <taxon>Bacillati</taxon>
        <taxon>Actinomycetota</taxon>
        <taxon>Actinomycetes</taxon>
        <taxon>Micrococcales</taxon>
        <taxon>Jonesiaceae</taxon>
        <taxon>Flavimobilis</taxon>
    </lineage>
</organism>
<dbReference type="AlphaFoldDB" id="A0A2A9E9D3"/>
<feature type="domain" description="Chorismate-utilising enzyme C-terminal" evidence="1">
    <location>
        <begin position="95"/>
        <end position="349"/>
    </location>
</feature>
<dbReference type="PANTHER" id="PTHR11236:SF50">
    <property type="entry name" value="AMINODEOXYCHORISMATE SYNTHASE COMPONENT 1"/>
    <property type="match status" value="1"/>
</dbReference>
<reference evidence="2 3" key="1">
    <citation type="submission" date="2017-10" db="EMBL/GenBank/DDBJ databases">
        <title>Sequencing the genomes of 1000 actinobacteria strains.</title>
        <authorList>
            <person name="Klenk H.-P."/>
        </authorList>
    </citation>
    <scope>NUCLEOTIDE SEQUENCE [LARGE SCALE GENOMIC DNA]</scope>
    <source>
        <strain evidence="2 3">DSM 21574</strain>
    </source>
</reference>
<dbReference type="GO" id="GO:0000162">
    <property type="term" value="P:L-tryptophan biosynthetic process"/>
    <property type="evidence" value="ECO:0007669"/>
    <property type="project" value="TreeGrafter"/>
</dbReference>
<name>A0A2A9E9D3_9MICO</name>
<dbReference type="Pfam" id="PF00425">
    <property type="entry name" value="Chorismate_bind"/>
    <property type="match status" value="1"/>
</dbReference>
<dbReference type="Proteomes" id="UP000221394">
    <property type="component" value="Unassembled WGS sequence"/>
</dbReference>
<dbReference type="Gene3D" id="3.60.120.10">
    <property type="entry name" value="Anthranilate synthase"/>
    <property type="match status" value="1"/>
</dbReference>
<evidence type="ECO:0000259" key="1">
    <source>
        <dbReference type="Pfam" id="PF00425"/>
    </source>
</evidence>
<proteinExistence type="predicted"/>
<dbReference type="SUPFAM" id="SSF56322">
    <property type="entry name" value="ADC synthase"/>
    <property type="match status" value="1"/>
</dbReference>
<evidence type="ECO:0000313" key="3">
    <source>
        <dbReference type="Proteomes" id="UP000221394"/>
    </source>
</evidence>
<dbReference type="PRINTS" id="PR00095">
    <property type="entry name" value="ANTSNTHASEI"/>
</dbReference>
<dbReference type="InterPro" id="IPR015890">
    <property type="entry name" value="Chorismate_C"/>
</dbReference>
<dbReference type="EMBL" id="PDJH01000001">
    <property type="protein sequence ID" value="PFG35548.1"/>
    <property type="molecule type" value="Genomic_DNA"/>
</dbReference>
<comment type="caution">
    <text evidence="2">The sequence shown here is derived from an EMBL/GenBank/DDBJ whole genome shotgun (WGS) entry which is preliminary data.</text>
</comment>
<dbReference type="InterPro" id="IPR005801">
    <property type="entry name" value="ADC_synthase"/>
</dbReference>
<dbReference type="InterPro" id="IPR019999">
    <property type="entry name" value="Anth_synth_I-like"/>
</dbReference>